<dbReference type="PROSITE" id="PS51519">
    <property type="entry name" value="RWP_RK"/>
    <property type="match status" value="1"/>
</dbReference>
<dbReference type="InterPro" id="IPR034891">
    <property type="entry name" value="PB1_NLP"/>
</dbReference>
<evidence type="ECO:0000259" key="6">
    <source>
        <dbReference type="PROSITE" id="PS51519"/>
    </source>
</evidence>
<proteinExistence type="predicted"/>
<dbReference type="PANTHER" id="PTHR32002:SF44">
    <property type="entry name" value="PROTEIN NLP4"/>
    <property type="match status" value="1"/>
</dbReference>
<feature type="compositionally biased region" description="Polar residues" evidence="5">
    <location>
        <begin position="81"/>
        <end position="102"/>
    </location>
</feature>
<dbReference type="CDD" id="cd06407">
    <property type="entry name" value="PB1_NLP"/>
    <property type="match status" value="1"/>
</dbReference>
<keyword evidence="1" id="KW-0805">Transcription regulation</keyword>
<dbReference type="AlphaFoldDB" id="A0A1U7YXU9"/>
<evidence type="ECO:0000256" key="3">
    <source>
        <dbReference type="ARBA" id="ARBA00023163"/>
    </source>
</evidence>
<accession>A0A1U7YXU9</accession>
<dbReference type="InterPro" id="IPR055081">
    <property type="entry name" value="NLP1-9_GAF"/>
</dbReference>
<keyword evidence="8" id="KW-1185">Reference proteome</keyword>
<dbReference type="FunCoup" id="A0A1U7YXU9">
    <property type="interactions" value="760"/>
</dbReference>
<dbReference type="SUPFAM" id="SSF54277">
    <property type="entry name" value="CAD &amp; PB1 domains"/>
    <property type="match status" value="1"/>
</dbReference>
<feature type="region of interest" description="Disordered" evidence="5">
    <location>
        <begin position="48"/>
        <end position="132"/>
    </location>
</feature>
<dbReference type="KEGG" id="nnu:104587132"/>
<evidence type="ECO:0000256" key="5">
    <source>
        <dbReference type="SAM" id="MobiDB-lite"/>
    </source>
</evidence>
<organism evidence="8 9">
    <name type="scientific">Nelumbo nucifera</name>
    <name type="common">Sacred lotus</name>
    <dbReference type="NCBI Taxonomy" id="4432"/>
    <lineage>
        <taxon>Eukaryota</taxon>
        <taxon>Viridiplantae</taxon>
        <taxon>Streptophyta</taxon>
        <taxon>Embryophyta</taxon>
        <taxon>Tracheophyta</taxon>
        <taxon>Spermatophyta</taxon>
        <taxon>Magnoliopsida</taxon>
        <taxon>Proteales</taxon>
        <taxon>Nelumbonaceae</taxon>
        <taxon>Nelumbo</taxon>
    </lineage>
</organism>
<dbReference type="GeneID" id="104587132"/>
<protein>
    <submittedName>
        <fullName evidence="9">Protein NLP4-like</fullName>
    </submittedName>
</protein>
<dbReference type="InterPro" id="IPR053793">
    <property type="entry name" value="PB1-like"/>
</dbReference>
<dbReference type="OrthoDB" id="6270329at2759"/>
<dbReference type="Gene3D" id="3.10.20.90">
    <property type="entry name" value="Phosphatidylinositol 3-kinase Catalytic Subunit, Chain A, domain 1"/>
    <property type="match status" value="1"/>
</dbReference>
<dbReference type="InterPro" id="IPR003035">
    <property type="entry name" value="RWP-RK_dom"/>
</dbReference>
<dbReference type="RefSeq" id="XP_010242905.1">
    <property type="nucleotide sequence ID" value="XM_010244603.1"/>
</dbReference>
<dbReference type="STRING" id="4432.A0A1U7YXU9"/>
<evidence type="ECO:0000313" key="8">
    <source>
        <dbReference type="Proteomes" id="UP000189703"/>
    </source>
</evidence>
<dbReference type="InParanoid" id="A0A1U7YXU9"/>
<reference evidence="9" key="1">
    <citation type="submission" date="2025-08" db="UniProtKB">
        <authorList>
            <consortium name="RefSeq"/>
        </authorList>
    </citation>
    <scope>IDENTIFICATION</scope>
</reference>
<dbReference type="Proteomes" id="UP000189703">
    <property type="component" value="Unplaced"/>
</dbReference>
<keyword evidence="3" id="KW-0804">Transcription</keyword>
<dbReference type="GO" id="GO:0003677">
    <property type="term" value="F:DNA binding"/>
    <property type="evidence" value="ECO:0007669"/>
    <property type="project" value="UniProtKB-KW"/>
</dbReference>
<dbReference type="Pfam" id="PF02042">
    <property type="entry name" value="RWP-RK"/>
    <property type="match status" value="1"/>
</dbReference>
<name>A0A1U7YXU9_NELNU</name>
<dbReference type="InterPro" id="IPR000270">
    <property type="entry name" value="PB1_dom"/>
</dbReference>
<dbReference type="PROSITE" id="PS51745">
    <property type="entry name" value="PB1"/>
    <property type="match status" value="1"/>
</dbReference>
<evidence type="ECO:0000256" key="2">
    <source>
        <dbReference type="ARBA" id="ARBA00023125"/>
    </source>
</evidence>
<keyword evidence="4" id="KW-0539">Nucleus</keyword>
<dbReference type="PANTHER" id="PTHR32002">
    <property type="entry name" value="PROTEIN NLP8"/>
    <property type="match status" value="1"/>
</dbReference>
<feature type="domain" description="PB1" evidence="7">
    <location>
        <begin position="1104"/>
        <end position="1187"/>
    </location>
</feature>
<evidence type="ECO:0000256" key="4">
    <source>
        <dbReference type="ARBA" id="ARBA00023242"/>
    </source>
</evidence>
<dbReference type="Pfam" id="PF22922">
    <property type="entry name" value="GAF_NLP"/>
    <property type="match status" value="1"/>
</dbReference>
<sequence>MFFASRDITFIEHEFPYTRKEDKQPNKAQGQFHCGIGGTDEVLVPSTYLPGQANGEMETNQRGELAEERVSVEEGTHIDPNANTSEPMHSSDATAENTSEDSPNVRGGGNVEQQQHSDSHLGRGHRQKQQSTRLRDYVLYTTQCLSPSPRPFASSLSQSHPAGSPYPIDNYVNCNNFSCRHRAFLAAITVGVESTSFAKAVKDEKWRDAMQKEILALENNQTWTSQQLEIGSFIKWTYIMHSCTVTFMRKSTCECLLVFSQINQRFWRWKKGIHPGCFIHFTFISVLDPETSENSDAIGRQGWSFEGGCWLETSGGSDFLQPGWSSTSAALSDSSYFFPTPEISAGSLNPVPPRTDPEETTGSSFLANQPHVETETEDDIRTPNTVISANSSGRAECYPAIGSSKLKKKWWIGPSSNPGPSVRERLIQAVGYIRESTKDRDVLIQIWVPVKRGGKHVLTTDGQPFSLDPNCRRLANYRNASLNYQFPAEENSEETVGLPGRVFLGKVPEWTPDVRFYDSDEYPRIDYAQRCDVRGTVALPVFERTSRTCLGVVEVVMTTQKINYRPEFESVCRALEAVDLRSSEVPMSSHLKVTSNSYQAALPEILEVLRVACETHSLPLAQTWVPCIQQCKGGYRHSDDNYADCVSTMDSACHMGDPLLWGFHEACSEHHFFRGQGVVGKAFTTNQLCFSTDVTTFSKTEYPLLHYARMFGLRAAVAIHLRSTRTETTDYVLEFFLPVDCVDIEKQKVILNSLFIIVQQVRQSLQVITDKELVEETDFLVSEVTTPSNGTSDRKKLSNFRSMESIGSCKEESSEIAYIMESQQKDKSVPVVFQKEEPTVEYKITTNGKMLSEYEQHLRDPGPRYSIDCHGKSSDFGEGTYSSGGRTGEKRRTKTEKIISLQVLQQYFAGSLKDAAKSIGVCPTTLKRICRQHGITRWPSRKIKKVGHSLRKLKVVIDSVQGADGVFQIGSFHLNFSDPTSPNDDPKSLKATSWGAISSLVAPPKSPSTSYTQSSVSSHCISTGIQQHAHAIHLAGSEDISVSEKAGGVLTRSCNDAELHASSQEEIKPLARSHTQKSLCEHPTLENLPPLPRSGSHVSQSVGAIRVKVTYEEDKIRFSLQSTWGFKDLQQEIAERFNIDDTNRIELKYMVNDSKWVLLTCDADLGDCIDIYKSSRSRTIKLFVHQVSHPSMETSLVRSGPS</sequence>
<dbReference type="SMART" id="SM00666">
    <property type="entry name" value="PB1"/>
    <property type="match status" value="1"/>
</dbReference>
<evidence type="ECO:0000256" key="1">
    <source>
        <dbReference type="ARBA" id="ARBA00023015"/>
    </source>
</evidence>
<dbReference type="InterPro" id="IPR045012">
    <property type="entry name" value="NLP"/>
</dbReference>
<dbReference type="Pfam" id="PF00564">
    <property type="entry name" value="PB1"/>
    <property type="match status" value="1"/>
</dbReference>
<dbReference type="eggNOG" id="KOG0017">
    <property type="taxonomic scope" value="Eukaryota"/>
</dbReference>
<gene>
    <name evidence="9" type="primary">LOC104587132</name>
</gene>
<evidence type="ECO:0000313" key="9">
    <source>
        <dbReference type="RefSeq" id="XP_010242905.1"/>
    </source>
</evidence>
<feature type="region of interest" description="Disordered" evidence="5">
    <location>
        <begin position="345"/>
        <end position="384"/>
    </location>
</feature>
<feature type="domain" description="RWP-RK" evidence="6">
    <location>
        <begin position="885"/>
        <end position="966"/>
    </location>
</feature>
<dbReference type="OMA" id="PANSWWI"/>
<feature type="compositionally biased region" description="Basic and acidic residues" evidence="5">
    <location>
        <begin position="59"/>
        <end position="77"/>
    </location>
</feature>
<keyword evidence="2" id="KW-0238">DNA-binding</keyword>
<dbReference type="GO" id="GO:0003700">
    <property type="term" value="F:DNA-binding transcription factor activity"/>
    <property type="evidence" value="ECO:0007669"/>
    <property type="project" value="InterPro"/>
</dbReference>
<evidence type="ECO:0000259" key="7">
    <source>
        <dbReference type="PROSITE" id="PS51745"/>
    </source>
</evidence>